<dbReference type="InterPro" id="IPR023828">
    <property type="entry name" value="Peptidase_S8_Ser-AS"/>
</dbReference>
<dbReference type="GO" id="GO:0005802">
    <property type="term" value="C:trans-Golgi network"/>
    <property type="evidence" value="ECO:0007669"/>
    <property type="project" value="TreeGrafter"/>
</dbReference>
<dbReference type="Pfam" id="PF00082">
    <property type="entry name" value="Peptidase_S8"/>
    <property type="match status" value="1"/>
</dbReference>
<evidence type="ECO:0000256" key="3">
    <source>
        <dbReference type="ARBA" id="ARBA00022685"/>
    </source>
</evidence>
<evidence type="ECO:0000256" key="1">
    <source>
        <dbReference type="ARBA" id="ARBA00005325"/>
    </source>
</evidence>
<dbReference type="CDD" id="cd04059">
    <property type="entry name" value="Peptidases_S8_Protein_convertases_Kexins_Furin-like"/>
    <property type="match status" value="1"/>
</dbReference>
<dbReference type="PROSITE" id="PS51829">
    <property type="entry name" value="P_HOMO_B"/>
    <property type="match status" value="1"/>
</dbReference>
<organism evidence="13 14">
    <name type="scientific">Schistosoma mekongi</name>
    <name type="common">Parasitic worm</name>
    <dbReference type="NCBI Taxonomy" id="38744"/>
    <lineage>
        <taxon>Eukaryota</taxon>
        <taxon>Metazoa</taxon>
        <taxon>Spiralia</taxon>
        <taxon>Lophotrochozoa</taxon>
        <taxon>Platyhelminthes</taxon>
        <taxon>Trematoda</taxon>
        <taxon>Digenea</taxon>
        <taxon>Strigeidida</taxon>
        <taxon>Schistosomatoidea</taxon>
        <taxon>Schistosomatidae</taxon>
        <taxon>Schistosoma</taxon>
    </lineage>
</organism>
<dbReference type="InterPro" id="IPR022398">
    <property type="entry name" value="Peptidase_S8_His-AS"/>
</dbReference>
<dbReference type="PROSITE" id="PS00136">
    <property type="entry name" value="SUBTILASE_ASP"/>
    <property type="match status" value="1"/>
</dbReference>
<dbReference type="EMBL" id="JALJAT010000006">
    <property type="protein sequence ID" value="KAK4468934.1"/>
    <property type="molecule type" value="Genomic_DNA"/>
</dbReference>
<dbReference type="GO" id="GO:0000139">
    <property type="term" value="C:Golgi membrane"/>
    <property type="evidence" value="ECO:0007669"/>
    <property type="project" value="TreeGrafter"/>
</dbReference>
<evidence type="ECO:0000256" key="4">
    <source>
        <dbReference type="ARBA" id="ARBA00022729"/>
    </source>
</evidence>
<feature type="region of interest" description="Disordered" evidence="10">
    <location>
        <begin position="228"/>
        <end position="249"/>
    </location>
</feature>
<dbReference type="PRINTS" id="PR00723">
    <property type="entry name" value="SUBTILISIN"/>
</dbReference>
<feature type="domain" description="P/Homo B" evidence="12">
    <location>
        <begin position="560"/>
        <end position="700"/>
    </location>
</feature>
<dbReference type="InterPro" id="IPR008979">
    <property type="entry name" value="Galactose-bd-like_sf"/>
</dbReference>
<keyword evidence="4 11" id="KW-0732">Signal</keyword>
<sequence>MISLLIIFQLHVIKTVFSACQQFYAVETDLDKGEIESLVADYGGIVTGSISFQNVYEIYYSECSENEWPLFGSLKRSRRSSHEMFQANIKSHPKIQNVKPLQILHVEKRLPVINEEFNDNTVKHLKKTPLPREMYTETDAEYNRQYIEYARKVKAAINVNDPAVQSVWQYLNDGSSVSPLIGLDMNIYPIFLEGITGRGTNVVVIDDGLDTSHPDLQDNYDETISINLDRPEKNGLGPRGPRKVIPESDGHGTRCAGLAGAVMNNSFCSHGVAPKTKLGGIRILTAPITDILEARGLSYKAESVNIFCSSWGPSDDGITMDLPHEYATKSLSHGIAKGRHGLGSIYVFASGNGGIFGDSCGADGFVSSPDVIAISAVDNLGQSTAYSEPCAAIRASVPVGGLLNSLDDGILPTTMENSKCMKSFMGTSAAAPLFSGCVALVLQVNPKLTWRDISHLIPWSTRIPNPIQNGWLVNGAGLLHHSSIGFGTIDCYRMMKLAKQWNLIGPLCVVKYKNEVNNVPNNWAHLQNSKKQHDKERLFKCDKHCLAGIIHEYKAHYTQSWPIKSKSNTTIYLNLTDLTGLTQYSTGQNVQENNPCRVDTVEQVILNMKWKHSCRGSMEIHLISPSGADALILGQRRLDTYSDAVSMTFSSVVHWGEIAAGLWKLIIHDHGECNSEKATENTINGFVTSVELTIRGTSINDSGFVRNKNLLEPFLTTVGKMALHSHTGHYLNANEIKNTFIEQRDTSFLLSKSIF</sequence>
<dbReference type="PANTHER" id="PTHR42884">
    <property type="entry name" value="PROPROTEIN CONVERTASE SUBTILISIN/KEXIN-RELATED"/>
    <property type="match status" value="1"/>
</dbReference>
<dbReference type="InterPro" id="IPR015500">
    <property type="entry name" value="Peptidase_S8_subtilisin-rel"/>
</dbReference>
<dbReference type="Gene3D" id="2.60.120.260">
    <property type="entry name" value="Galactose-binding domain-like"/>
    <property type="match status" value="1"/>
</dbReference>
<evidence type="ECO:0000256" key="7">
    <source>
        <dbReference type="ARBA" id="ARBA00022837"/>
    </source>
</evidence>
<keyword evidence="7" id="KW-0106">Calcium</keyword>
<protein>
    <recommendedName>
        <fullName evidence="12">P/Homo B domain-containing protein</fullName>
    </recommendedName>
</protein>
<evidence type="ECO:0000313" key="14">
    <source>
        <dbReference type="Proteomes" id="UP001292079"/>
    </source>
</evidence>
<comment type="caution">
    <text evidence="13">The sequence shown here is derived from an EMBL/GenBank/DDBJ whole genome shotgun (WGS) entry which is preliminary data.</text>
</comment>
<dbReference type="GO" id="GO:0004252">
    <property type="term" value="F:serine-type endopeptidase activity"/>
    <property type="evidence" value="ECO:0007669"/>
    <property type="project" value="UniProtKB-UniRule"/>
</dbReference>
<dbReference type="InterPro" id="IPR000209">
    <property type="entry name" value="Peptidase_S8/S53_dom"/>
</dbReference>
<keyword evidence="14" id="KW-1185">Reference proteome</keyword>
<comment type="similarity">
    <text evidence="1">Belongs to the peptidase S8 family. Furin subfamily.</text>
</comment>
<keyword evidence="2 9" id="KW-0645">Protease</keyword>
<dbReference type="SUPFAM" id="SSF49785">
    <property type="entry name" value="Galactose-binding domain-like"/>
    <property type="match status" value="1"/>
</dbReference>
<dbReference type="PANTHER" id="PTHR42884:SF14">
    <property type="entry name" value="NEUROENDOCRINE CONVERTASE 1"/>
    <property type="match status" value="1"/>
</dbReference>
<dbReference type="PROSITE" id="PS00138">
    <property type="entry name" value="SUBTILASE_SER"/>
    <property type="match status" value="1"/>
</dbReference>
<feature type="active site" description="Charge relay system" evidence="8 9">
    <location>
        <position position="428"/>
    </location>
</feature>
<feature type="signal peptide" evidence="11">
    <location>
        <begin position="1"/>
        <end position="18"/>
    </location>
</feature>
<feature type="chain" id="PRO_5042009755" description="P/Homo B domain-containing protein" evidence="11">
    <location>
        <begin position="19"/>
        <end position="755"/>
    </location>
</feature>
<dbReference type="PROSITE" id="PS51892">
    <property type="entry name" value="SUBTILASE"/>
    <property type="match status" value="1"/>
</dbReference>
<dbReference type="InterPro" id="IPR023827">
    <property type="entry name" value="Peptidase_S8_Asp-AS"/>
</dbReference>
<evidence type="ECO:0000313" key="13">
    <source>
        <dbReference type="EMBL" id="KAK4468934.1"/>
    </source>
</evidence>
<name>A0AAE1Z8Y4_SCHME</name>
<evidence type="ECO:0000256" key="9">
    <source>
        <dbReference type="PROSITE-ProRule" id="PRU01240"/>
    </source>
</evidence>
<dbReference type="SUPFAM" id="SSF52743">
    <property type="entry name" value="Subtilisin-like"/>
    <property type="match status" value="1"/>
</dbReference>
<dbReference type="PROSITE" id="PS00137">
    <property type="entry name" value="SUBTILASE_HIS"/>
    <property type="match status" value="1"/>
</dbReference>
<dbReference type="InterPro" id="IPR034182">
    <property type="entry name" value="Kexin/furin"/>
</dbReference>
<dbReference type="InterPro" id="IPR036852">
    <property type="entry name" value="Peptidase_S8/S53_dom_sf"/>
</dbReference>
<evidence type="ECO:0000256" key="10">
    <source>
        <dbReference type="SAM" id="MobiDB-lite"/>
    </source>
</evidence>
<accession>A0AAE1Z8Y4</accession>
<evidence type="ECO:0000256" key="8">
    <source>
        <dbReference type="PIRSR" id="PIRSR615500-1"/>
    </source>
</evidence>
<keyword evidence="5 9" id="KW-0378">Hydrolase</keyword>
<evidence type="ECO:0000256" key="2">
    <source>
        <dbReference type="ARBA" id="ARBA00022670"/>
    </source>
</evidence>
<dbReference type="Pfam" id="PF01483">
    <property type="entry name" value="P_proprotein"/>
    <property type="match status" value="1"/>
</dbReference>
<dbReference type="AlphaFoldDB" id="A0AAE1Z8Y4"/>
<evidence type="ECO:0000256" key="11">
    <source>
        <dbReference type="SAM" id="SignalP"/>
    </source>
</evidence>
<evidence type="ECO:0000259" key="12">
    <source>
        <dbReference type="PROSITE" id="PS51829"/>
    </source>
</evidence>
<keyword evidence="6 9" id="KW-0720">Serine protease</keyword>
<feature type="active site" description="Charge relay system" evidence="8 9">
    <location>
        <position position="251"/>
    </location>
</feature>
<evidence type="ECO:0000256" key="6">
    <source>
        <dbReference type="ARBA" id="ARBA00022825"/>
    </source>
</evidence>
<feature type="active site" description="Charge relay system" evidence="8 9">
    <location>
        <position position="206"/>
    </location>
</feature>
<dbReference type="InterPro" id="IPR002884">
    <property type="entry name" value="P_dom"/>
</dbReference>
<dbReference type="Proteomes" id="UP001292079">
    <property type="component" value="Unassembled WGS sequence"/>
</dbReference>
<gene>
    <name evidence="13" type="ORF">MN116_007599</name>
</gene>
<dbReference type="Gene3D" id="3.40.50.200">
    <property type="entry name" value="Peptidase S8/S53 domain"/>
    <property type="match status" value="1"/>
</dbReference>
<reference evidence="13" key="2">
    <citation type="journal article" date="2023" name="Infect Dis Poverty">
        <title>Chromosome-scale genome of the human blood fluke Schistosoma mekongi and its implications for public health.</title>
        <authorList>
            <person name="Zhou M."/>
            <person name="Xu L."/>
            <person name="Xu D."/>
            <person name="Chen W."/>
            <person name="Khan J."/>
            <person name="Hu Y."/>
            <person name="Huang H."/>
            <person name="Wei H."/>
            <person name="Zhang Y."/>
            <person name="Chusongsang P."/>
            <person name="Tanasarnprasert K."/>
            <person name="Hu X."/>
            <person name="Limpanont Y."/>
            <person name="Lv Z."/>
        </authorList>
    </citation>
    <scope>NUCLEOTIDE SEQUENCE</scope>
    <source>
        <strain evidence="13">LV_2022a</strain>
    </source>
</reference>
<reference evidence="13" key="1">
    <citation type="submission" date="2022-04" db="EMBL/GenBank/DDBJ databases">
        <authorList>
            <person name="Xu L."/>
            <person name="Lv Z."/>
        </authorList>
    </citation>
    <scope>NUCLEOTIDE SEQUENCE</scope>
    <source>
        <strain evidence="13">LV_2022a</strain>
    </source>
</reference>
<dbReference type="GO" id="GO:0016485">
    <property type="term" value="P:protein processing"/>
    <property type="evidence" value="ECO:0007669"/>
    <property type="project" value="TreeGrafter"/>
</dbReference>
<evidence type="ECO:0000256" key="5">
    <source>
        <dbReference type="ARBA" id="ARBA00022801"/>
    </source>
</evidence>
<proteinExistence type="inferred from homology"/>
<keyword evidence="3" id="KW-0165">Cleavage on pair of basic residues</keyword>